<feature type="compositionally biased region" description="Gly residues" evidence="2">
    <location>
        <begin position="1313"/>
        <end position="1325"/>
    </location>
</feature>
<dbReference type="RefSeq" id="YP_009806865.1">
    <property type="nucleotide sequence ID" value="NC_048018.1"/>
</dbReference>
<dbReference type="NCBIfam" id="TIGR02675">
    <property type="entry name" value="tape_meas_nterm"/>
    <property type="match status" value="1"/>
</dbReference>
<feature type="compositionally biased region" description="Basic and acidic residues" evidence="2">
    <location>
        <begin position="1499"/>
        <end position="1546"/>
    </location>
</feature>
<evidence type="ECO:0000313" key="4">
    <source>
        <dbReference type="EMBL" id="AXH48977.1"/>
    </source>
</evidence>
<evidence type="ECO:0000256" key="1">
    <source>
        <dbReference type="ARBA" id="ARBA00022465"/>
    </source>
</evidence>
<evidence type="ECO:0000313" key="5">
    <source>
        <dbReference type="Proteomes" id="UP000258434"/>
    </source>
</evidence>
<keyword evidence="1" id="KW-1188">Viral release from host cell</keyword>
<gene>
    <name evidence="4" type="primary">17</name>
    <name evidence="4" type="ORF">SEA_APRICOT_17</name>
</gene>
<keyword evidence="1" id="KW-1245">Viral tail assembly</keyword>
<keyword evidence="5" id="KW-1185">Reference proteome</keyword>
<feature type="compositionally biased region" description="Basic and acidic residues" evidence="2">
    <location>
        <begin position="1464"/>
        <end position="1474"/>
    </location>
</feature>
<protein>
    <submittedName>
        <fullName evidence="4">Tape measure protein</fullName>
    </submittedName>
</protein>
<feature type="region of interest" description="Disordered" evidence="2">
    <location>
        <begin position="1653"/>
        <end position="1682"/>
    </location>
</feature>
<accession>A0A345L125</accession>
<proteinExistence type="predicted"/>
<dbReference type="Gene3D" id="1.10.530.10">
    <property type="match status" value="1"/>
</dbReference>
<feature type="compositionally biased region" description="Basic and acidic residues" evidence="2">
    <location>
        <begin position="1387"/>
        <end position="1403"/>
    </location>
</feature>
<dbReference type="GeneID" id="54997739"/>
<sequence length="1803" mass="189231">MATELGTAYISIVPETSRIAPGIRDALNGAERGAGQTGRRMGHTMSTALGTALGIGVSKAAGAASQVLQDALSAGYNRITTLEKADIQFRNMGMSAGQTKRQLSDLNDIVTGTSTSLADAAASAAMLGGAGVAAGDDMNNAIKALVNISAASGASAQDIGLVMMQIKASGKLMGSEALQLAQRGVPIYDLIAKSMGKTTAEIRTMGEEGKISFTQVVDAINQGTGSLAKEMGETLPAKIANFRTAMGRLSAAGMEPFLLRAKGGFVGLTGAVNTLTPKMKEFAIAADAKIFDEWVPSIKGAYAALQDSGAIDQAKDTFLSLWDALIDLGPAARTIAMSIAEASASLGVGGWQLFLATVQAASGVLQALTPVLTTVGGLMQAHPGYVTAALAAWLAFKTVPAIMTRLATSIAPVSGGIGTMGRQLSGVRPAITGFGEAYRTSLQYMRQANPQMSTAGAHIRVLGANAGMAAQGGMAALSRGAGSVANALGGPLNVGLMAATAGLLVATQAHAKAKQEADAQSRAVKDLAQSQLEMGAAFRESRGEMTDDIWSNATRQLEAYSKTLDTTADRHSSGWDVAKNIFDMGDHWSGRTSELNVAAESAMAAQKAMTDLGLTTEETARAVYGSQGQWITLEQRLHAMGDGGVAAANDLSQLRFEANQQRDAAARVTPGVSELSEAMQVLGDNTSSAAEKSRALKTALDALNPARSKGEAIAQHNEVMRKVAESTAQAVDRTQGFGKALLDQQLGVNTATKNGAALRDSLTEIIDATSAAATSGADMTERNRLNQEAMAALAKQYGVSVDEIRGAADRLGMDDIGVAVTLKGAPEVIQQLASISNAWNDTPEKKTLTVTEDQVNNDTRAALQELGMTVSQPLNGTVTITANDDAARAKFLLITQNVAVLNALKANPNVDLNKLSFDAKNGQVRAELAGLDRTAVSPEAGLVIDRLLQGKAVSMAELNTLSQTTSNPQVNLEIAKIMEKIGLVNTELDRTARTRTANIQPIVLGAAPGTPGGAMGPAMPVGANGFIRSYANGGIADLEKFANGGHLTDPQILPGRGRGKLFTTQSGPAIAAEGETGDEAFFPIAPGVDAFIPLGPSKRRRSAGLLATVADMFGFDLIPRDQMPQGITGWLGAIAGGGVKRLAQAAGADGVRRFADGGILRRLAEGEGASGPLTGSPYVWGGVNWGDCSGAMSAFARKAAGLDPFGGRFTTATMGAQIQQMGGQLGRGSSGDMRFGWYNGGQGGGHTAGTLPDGTNVEMGGQNGGGMLGGSVGADDPQFSEHAFIKVDPSWTDPGSDSGGWVQRPDGTWTQTGPGGYDATGGSGTSGSSTGDKSISGRLGAVANTFVSEQIADMLKVFSINDTPGILGALAEYENSQQQSGSGTKVSPEERERAKAEYDAAKDSLKSDYENAKLTRKQDYDRKKQDLENQFTLKKIDRATYERQLNDLKHKFENDELVKKQEYDSRVAEAKSKYDSATGKTPKPGEAGSDPSAALGLKQKYEDEKLARKQQYDQEKAARKERYEADKKALQAQKLDKDLNKRRSDELTAQYDSDMAGMKARYESAELAKKQEFERSAQSAPSVGARPGVTDPGTVKPRPGEDLGGAGGAPTGNAIKDAFRSGLREAWRQGPPWEATDWIINKESSWNPTATNPSSGAFGLPQFLGSTKDQYLPDSSPDPRVQGEAYDRYVGDRYGDPLKAKDHHVNAGWYERGGVIHEGANIMLNGLGHKETALPFDPRDLKASLDRGGAAPAVLVEKLDQLISVISAMDGGTTNVTLRDERAYYERERRQQRARHKAMSGGR</sequence>
<dbReference type="Pfam" id="PF20155">
    <property type="entry name" value="TMP_3"/>
    <property type="match status" value="1"/>
</dbReference>
<feature type="region of interest" description="Disordered" evidence="2">
    <location>
        <begin position="1290"/>
        <end position="1332"/>
    </location>
</feature>
<feature type="compositionally biased region" description="Polar residues" evidence="2">
    <location>
        <begin position="1374"/>
        <end position="1385"/>
    </location>
</feature>
<evidence type="ECO:0000259" key="3">
    <source>
        <dbReference type="Pfam" id="PF20155"/>
    </source>
</evidence>
<dbReference type="SUPFAM" id="SSF53955">
    <property type="entry name" value="Lysozyme-like"/>
    <property type="match status" value="1"/>
</dbReference>
<name>A0A345L125_9CAUD</name>
<feature type="region of interest" description="Disordered" evidence="2">
    <location>
        <begin position="1464"/>
        <end position="1556"/>
    </location>
</feature>
<dbReference type="KEGG" id="vg:54997739"/>
<dbReference type="GO" id="GO:0098003">
    <property type="term" value="P:viral tail assembly"/>
    <property type="evidence" value="ECO:0007669"/>
    <property type="project" value="UniProtKB-KW"/>
</dbReference>
<dbReference type="InterPro" id="IPR023346">
    <property type="entry name" value="Lysozyme-like_dom_sf"/>
</dbReference>
<dbReference type="Proteomes" id="UP000258434">
    <property type="component" value="Segment"/>
</dbReference>
<organism evidence="4 5">
    <name type="scientific">Gordonia phage Apricot</name>
    <dbReference type="NCBI Taxonomy" id="2250319"/>
    <lineage>
        <taxon>Viruses</taxon>
        <taxon>Duplodnaviria</taxon>
        <taxon>Heunggongvirae</taxon>
        <taxon>Uroviricota</taxon>
        <taxon>Caudoviricetes</taxon>
        <taxon>Apricotvirus</taxon>
        <taxon>Apricotvirus apricot</taxon>
    </lineage>
</organism>
<dbReference type="InterPro" id="IPR013491">
    <property type="entry name" value="Tape_meas_N"/>
</dbReference>
<feature type="region of interest" description="Disordered" evidence="2">
    <location>
        <begin position="1569"/>
        <end position="1615"/>
    </location>
</feature>
<dbReference type="EMBL" id="MH536812">
    <property type="protein sequence ID" value="AXH48977.1"/>
    <property type="molecule type" value="Genomic_DNA"/>
</dbReference>
<evidence type="ECO:0000256" key="2">
    <source>
        <dbReference type="SAM" id="MobiDB-lite"/>
    </source>
</evidence>
<feature type="region of interest" description="Disordered" evidence="2">
    <location>
        <begin position="1373"/>
        <end position="1403"/>
    </location>
</feature>
<reference evidence="5" key="1">
    <citation type="submission" date="2018-06" db="EMBL/GenBank/DDBJ databases">
        <authorList>
            <person name="Zhirakovskaya E."/>
        </authorList>
    </citation>
    <scope>NUCLEOTIDE SEQUENCE [LARGE SCALE GENOMIC DNA]</scope>
</reference>
<feature type="domain" description="Tape measure protein N-terminal" evidence="3">
    <location>
        <begin position="77"/>
        <end position="248"/>
    </location>
</feature>